<evidence type="ECO:0000259" key="1">
    <source>
        <dbReference type="Pfam" id="PF19834"/>
    </source>
</evidence>
<keyword evidence="3" id="KW-1185">Reference proteome</keyword>
<evidence type="ECO:0000313" key="3">
    <source>
        <dbReference type="Proteomes" id="UP000281975"/>
    </source>
</evidence>
<dbReference type="AlphaFoldDB" id="A0A420WUN3"/>
<dbReference type="EMBL" id="RBIN01000007">
    <property type="protein sequence ID" value="RKQ97169.1"/>
    <property type="molecule type" value="Genomic_DNA"/>
</dbReference>
<comment type="caution">
    <text evidence="2">The sequence shown here is derived from an EMBL/GenBank/DDBJ whole genome shotgun (WGS) entry which is preliminary data.</text>
</comment>
<proteinExistence type="predicted"/>
<feature type="domain" description="DUF6314" evidence="1">
    <location>
        <begin position="33"/>
        <end position="156"/>
    </location>
</feature>
<sequence length="162" mass="18090">MTDFTAIESLMRTITHMDFHSRPGPGSLSGWAGHGHGQVSVASARTPAGESILRFHEQGEFTPEGADDRGMPFHNVYRWTFLGDRLALHHERRGADEAVWLFDLVADARHEGLISASPHPCGEDSYRACLTAGEHGFELEWIITGPVKNEHLYYRYEGTRAS</sequence>
<reference evidence="2 3" key="1">
    <citation type="submission" date="2018-10" db="EMBL/GenBank/DDBJ databases">
        <title>Genomic Encyclopedia of Type Strains, Phase IV (KMG-IV): sequencing the most valuable type-strain genomes for metagenomic binning, comparative biology and taxonomic classification.</title>
        <authorList>
            <person name="Goeker M."/>
        </authorList>
    </citation>
    <scope>NUCLEOTIDE SEQUENCE [LARGE SCALE GENOMIC DNA]</scope>
    <source>
        <strain evidence="2 3">DSM 23229</strain>
    </source>
</reference>
<dbReference type="Pfam" id="PF19834">
    <property type="entry name" value="DUF6314"/>
    <property type="match status" value="1"/>
</dbReference>
<organism evidence="2 3">
    <name type="scientific">Kushneria sinocarnis</name>
    <dbReference type="NCBI Taxonomy" id="595502"/>
    <lineage>
        <taxon>Bacteria</taxon>
        <taxon>Pseudomonadati</taxon>
        <taxon>Pseudomonadota</taxon>
        <taxon>Gammaproteobacteria</taxon>
        <taxon>Oceanospirillales</taxon>
        <taxon>Halomonadaceae</taxon>
        <taxon>Kushneria</taxon>
    </lineage>
</organism>
<dbReference type="InterPro" id="IPR045632">
    <property type="entry name" value="DUF6314"/>
</dbReference>
<protein>
    <recommendedName>
        <fullName evidence="1">DUF6314 domain-containing protein</fullName>
    </recommendedName>
</protein>
<evidence type="ECO:0000313" key="2">
    <source>
        <dbReference type="EMBL" id="RKQ97169.1"/>
    </source>
</evidence>
<dbReference type="Proteomes" id="UP000281975">
    <property type="component" value="Unassembled WGS sequence"/>
</dbReference>
<accession>A0A420WUN3</accession>
<name>A0A420WUN3_9GAMM</name>
<gene>
    <name evidence="2" type="ORF">C7446_2589</name>
</gene>